<name>A0A9W4PIR6_9BACI</name>
<feature type="transmembrane region" description="Helical" evidence="6">
    <location>
        <begin position="375"/>
        <end position="397"/>
    </location>
</feature>
<accession>A0A9W4PIR6</accession>
<evidence type="ECO:0000313" key="8">
    <source>
        <dbReference type="EMBL" id="CAH0301582.1"/>
    </source>
</evidence>
<comment type="caution">
    <text evidence="8">The sequence shown here is derived from an EMBL/GenBank/DDBJ whole genome shotgun (WGS) entry which is preliminary data.</text>
</comment>
<evidence type="ECO:0000256" key="1">
    <source>
        <dbReference type="ARBA" id="ARBA00004651"/>
    </source>
</evidence>
<evidence type="ECO:0000256" key="6">
    <source>
        <dbReference type="SAM" id="Phobius"/>
    </source>
</evidence>
<gene>
    <name evidence="8" type="ORF">SRABI133_04586</name>
</gene>
<evidence type="ECO:0000259" key="7">
    <source>
        <dbReference type="Pfam" id="PF12698"/>
    </source>
</evidence>
<dbReference type="PANTHER" id="PTHR30294">
    <property type="entry name" value="MEMBRANE COMPONENT OF ABC TRANSPORTER YHHJ-RELATED"/>
    <property type="match status" value="1"/>
</dbReference>
<dbReference type="InterPro" id="IPR013525">
    <property type="entry name" value="ABC2_TM"/>
</dbReference>
<organism evidence="8 9">
    <name type="scientific">Peribacillus simplex</name>
    <dbReference type="NCBI Taxonomy" id="1478"/>
    <lineage>
        <taxon>Bacteria</taxon>
        <taxon>Bacillati</taxon>
        <taxon>Bacillota</taxon>
        <taxon>Bacilli</taxon>
        <taxon>Bacillales</taxon>
        <taxon>Bacillaceae</taxon>
        <taxon>Peribacillus</taxon>
    </lineage>
</organism>
<evidence type="ECO:0000256" key="3">
    <source>
        <dbReference type="ARBA" id="ARBA00022692"/>
    </source>
</evidence>
<sequence>MKKWVPSMNNFWIVLSHTYLSKLKTKSFIISTIIMMALILVLTNISNLIDKFDSDDQEKVAVIDKTEGSLFDSYKKAVAGVNDDLSIISAQDEKEAEEMVSAEEIVGYLLIEKDGTVGFKGTYKANQISDSAVSNDLLLALTQLKGQITAKELSLTEQQIAQLNTPPAFDTIALQKNAKTEEDLNQARGLVYVLLFVIYFGVLMYATMIAMEVATEKTSRVMEILISSVPPVTQMFAKIMGVALLSLTQMILFFGVGYFSIKQNLTGMDEGFFSFFGFGSTDISTIIYAIIFALLGYFLYATLAACLGSVVSKIEDVQQMISPMTMLVVIAFMIAMFGLGNPSASYITITSFIPFFTPMIMFLRVGMLEVPFWEIAISIAVLILTIVLLGIIGAKIYRGGVLMYGSSKSLKSIKNALQLSKKN</sequence>
<dbReference type="InterPro" id="IPR051449">
    <property type="entry name" value="ABC-2_transporter_component"/>
</dbReference>
<dbReference type="PANTHER" id="PTHR30294:SF29">
    <property type="entry name" value="MULTIDRUG ABC TRANSPORTER PERMEASE YBHS-RELATED"/>
    <property type="match status" value="1"/>
</dbReference>
<keyword evidence="2" id="KW-1003">Cell membrane</keyword>
<evidence type="ECO:0000256" key="2">
    <source>
        <dbReference type="ARBA" id="ARBA00022475"/>
    </source>
</evidence>
<feature type="transmembrane region" description="Helical" evidence="6">
    <location>
        <begin position="320"/>
        <end position="339"/>
    </location>
</feature>
<feature type="transmembrane region" description="Helical" evidence="6">
    <location>
        <begin position="28"/>
        <end position="49"/>
    </location>
</feature>
<feature type="transmembrane region" description="Helical" evidence="6">
    <location>
        <begin position="273"/>
        <end position="300"/>
    </location>
</feature>
<keyword evidence="3 6" id="KW-0812">Transmembrane</keyword>
<keyword evidence="4 6" id="KW-1133">Transmembrane helix</keyword>
<dbReference type="AlphaFoldDB" id="A0A9W4PIR6"/>
<dbReference type="EMBL" id="CAKKMG010000107">
    <property type="protein sequence ID" value="CAH0301582.1"/>
    <property type="molecule type" value="Genomic_DNA"/>
</dbReference>
<dbReference type="GO" id="GO:0005886">
    <property type="term" value="C:plasma membrane"/>
    <property type="evidence" value="ECO:0007669"/>
    <property type="project" value="UniProtKB-SubCell"/>
</dbReference>
<reference evidence="8" key="1">
    <citation type="submission" date="2021-11" db="EMBL/GenBank/DDBJ databases">
        <authorList>
            <person name="Bulgarelli D."/>
        </authorList>
    </citation>
    <scope>NUCLEOTIDE SEQUENCE</scope>
    <source>
        <strain evidence="8">Bi133</strain>
    </source>
</reference>
<evidence type="ECO:0000256" key="4">
    <source>
        <dbReference type="ARBA" id="ARBA00022989"/>
    </source>
</evidence>
<feature type="transmembrane region" description="Helical" evidence="6">
    <location>
        <begin position="189"/>
        <end position="215"/>
    </location>
</feature>
<proteinExistence type="predicted"/>
<dbReference type="Pfam" id="PF12698">
    <property type="entry name" value="ABC2_membrane_3"/>
    <property type="match status" value="1"/>
</dbReference>
<feature type="transmembrane region" description="Helical" evidence="6">
    <location>
        <begin position="235"/>
        <end position="261"/>
    </location>
</feature>
<evidence type="ECO:0000313" key="9">
    <source>
        <dbReference type="Proteomes" id="UP000789326"/>
    </source>
</evidence>
<comment type="subcellular location">
    <subcellularLocation>
        <location evidence="1">Cell membrane</location>
        <topology evidence="1">Multi-pass membrane protein</topology>
    </subcellularLocation>
</comment>
<feature type="transmembrane region" description="Helical" evidence="6">
    <location>
        <begin position="346"/>
        <end position="363"/>
    </location>
</feature>
<dbReference type="Proteomes" id="UP000789326">
    <property type="component" value="Unassembled WGS sequence"/>
</dbReference>
<keyword evidence="5 6" id="KW-0472">Membrane</keyword>
<evidence type="ECO:0000256" key="5">
    <source>
        <dbReference type="ARBA" id="ARBA00023136"/>
    </source>
</evidence>
<dbReference type="GO" id="GO:0140359">
    <property type="term" value="F:ABC-type transporter activity"/>
    <property type="evidence" value="ECO:0007669"/>
    <property type="project" value="InterPro"/>
</dbReference>
<protein>
    <recommendedName>
        <fullName evidence="7">ABC-2 type transporter transmembrane domain-containing protein</fullName>
    </recommendedName>
</protein>
<feature type="domain" description="ABC-2 type transporter transmembrane" evidence="7">
    <location>
        <begin position="26"/>
        <end position="394"/>
    </location>
</feature>